<dbReference type="Gene3D" id="3.30.450.20">
    <property type="entry name" value="PAS domain"/>
    <property type="match status" value="1"/>
</dbReference>
<dbReference type="InterPro" id="IPR035965">
    <property type="entry name" value="PAS-like_dom_sf"/>
</dbReference>
<dbReference type="GO" id="GO:0000155">
    <property type="term" value="F:phosphorelay sensor kinase activity"/>
    <property type="evidence" value="ECO:0007669"/>
    <property type="project" value="InterPro"/>
</dbReference>
<dbReference type="FunFam" id="1.10.287.130:FF:000002">
    <property type="entry name" value="Two-component osmosensing histidine kinase"/>
    <property type="match status" value="1"/>
</dbReference>
<evidence type="ECO:0000256" key="13">
    <source>
        <dbReference type="PROSITE-ProRule" id="PRU00169"/>
    </source>
</evidence>
<dbReference type="EC" id="2.7.13.3" evidence="3"/>
<evidence type="ECO:0000256" key="2">
    <source>
        <dbReference type="ARBA" id="ARBA00006402"/>
    </source>
</evidence>
<evidence type="ECO:0000256" key="9">
    <source>
        <dbReference type="ARBA" id="ARBA00023012"/>
    </source>
</evidence>
<feature type="domain" description="Histidine kinase" evidence="15">
    <location>
        <begin position="325"/>
        <end position="546"/>
    </location>
</feature>
<accession>A0A540VJM1</accession>
<comment type="caution">
    <text evidence="17">The sequence shown here is derived from an EMBL/GenBank/DDBJ whole genome shotgun (WGS) entry which is preliminary data.</text>
</comment>
<evidence type="ECO:0000256" key="11">
    <source>
        <dbReference type="ARBA" id="ARBA00068150"/>
    </source>
</evidence>
<dbReference type="CDD" id="cd00156">
    <property type="entry name" value="REC"/>
    <property type="match status" value="1"/>
</dbReference>
<keyword evidence="4 13" id="KW-0597">Phosphoprotein</keyword>
<evidence type="ECO:0000256" key="4">
    <source>
        <dbReference type="ARBA" id="ARBA00022553"/>
    </source>
</evidence>
<keyword evidence="6" id="KW-0547">Nucleotide-binding</keyword>
<sequence>MTLPVDYAAVFRSLSIPATIIDCNGIILDINPAFIEYARRLGRDITPADRIGRHICDFSSEWYRDSLWEFVQRIFADGHARTRQRQRPGSGLASWLAHVELEGSAIRDGEGQVVGALILRRLVAQSTWEEMRRDIMARIRDAIWAMKHSDDMEPVMQALREGLLELAVPFHAYGVNVVDPSPETPRVVAYAGLREGDGGWSMFDSGNGLKLIYRFWREQKVFYRRDLLKEDLLGEAEDLRRSLGPAVRCVVDIPFAYGTFAVNSTEPEAFDEVDLAVFHDMAQALDEGFRRKEDLRRLEEAVRRANEMAIQAEAANVAKSQFLANMSHEIRTPMNGVIGMAELLLESELQPEQRDFVQVIRRSGKHLLSIIDEILDFSKIEANRLSLEMEEFELEEVVETVVDTVTANVQTKGLDLACYISPEVCVSVRGDPVRLRQVLLNLVGNAVKFTEEGGVAIRVEPVRRQGQQLTVRFTVIDTGIGIDPARLPELFQPFNQLDPSTSRRFGGTGLGLAISKRLVQMMGGEIGVHPNDDQGTVFWFTATFDLVSPPGADGPGEAHSAFPGPASFPGRRVLLVSHQDLSRGILRDYLEDLGCQVAEAVDQASALALLQRGQDDGQPFALAIIDERLADGEGIALAQAIRQHPVHRSLGLVLLTALLQRPICHPEAENAPCRLPWPVKRQALHAVLTRLLADAAVEPPSDEDGSHPAGPAGEAVAAADPADANGRGANGTGARKAREKEPAGPAAHILLVEDNLVNQRVAMAMVRKLGYQVDAVASGEEALQALQQQDYDLVLMDIQMPGMDGYQTTRAIRALHSPVRNREIPIIALTANAFPEDREACLAAGMNDFIAKPIQQQKLKPLLTQWLARSAQPNLER</sequence>
<evidence type="ECO:0000256" key="8">
    <source>
        <dbReference type="ARBA" id="ARBA00022840"/>
    </source>
</evidence>
<dbReference type="PRINTS" id="PR00344">
    <property type="entry name" value="BCTRLSENSOR"/>
</dbReference>
<keyword evidence="7" id="KW-0418">Kinase</keyword>
<gene>
    <name evidence="17" type="ORF">FKZ61_04755</name>
</gene>
<evidence type="ECO:0000256" key="7">
    <source>
        <dbReference type="ARBA" id="ARBA00022777"/>
    </source>
</evidence>
<dbReference type="EMBL" id="VIGC01000005">
    <property type="protein sequence ID" value="TQE96954.1"/>
    <property type="molecule type" value="Genomic_DNA"/>
</dbReference>
<reference evidence="17 18" key="1">
    <citation type="submission" date="2019-06" db="EMBL/GenBank/DDBJ databases">
        <title>Genome sequence of Litorilinea aerophila BAA-2444.</title>
        <authorList>
            <person name="Maclea K.S."/>
            <person name="Maurais E.G."/>
            <person name="Iannazzi L.C."/>
        </authorList>
    </citation>
    <scope>NUCLEOTIDE SEQUENCE [LARGE SCALE GENOMIC DNA]</scope>
    <source>
        <strain evidence="17 18">ATCC BAA-2444</strain>
    </source>
</reference>
<evidence type="ECO:0000259" key="16">
    <source>
        <dbReference type="PROSITE" id="PS50110"/>
    </source>
</evidence>
<keyword evidence="18" id="KW-1185">Reference proteome</keyword>
<dbReference type="SUPFAM" id="SSF52172">
    <property type="entry name" value="CheY-like"/>
    <property type="match status" value="2"/>
</dbReference>
<dbReference type="RefSeq" id="WP_141608939.1">
    <property type="nucleotide sequence ID" value="NZ_VIGC02000005.1"/>
</dbReference>
<dbReference type="Pfam" id="PF00512">
    <property type="entry name" value="HisKA"/>
    <property type="match status" value="1"/>
</dbReference>
<feature type="region of interest" description="Disordered" evidence="14">
    <location>
        <begin position="698"/>
        <end position="743"/>
    </location>
</feature>
<dbReference type="InterPro" id="IPR001789">
    <property type="entry name" value="Sig_transdc_resp-reg_receiver"/>
</dbReference>
<evidence type="ECO:0000313" key="18">
    <source>
        <dbReference type="Proteomes" id="UP000317371"/>
    </source>
</evidence>
<evidence type="ECO:0000256" key="1">
    <source>
        <dbReference type="ARBA" id="ARBA00000085"/>
    </source>
</evidence>
<dbReference type="PROSITE" id="PS50110">
    <property type="entry name" value="RESPONSE_REGULATORY"/>
    <property type="match status" value="2"/>
</dbReference>
<dbReference type="InterPro" id="IPR036890">
    <property type="entry name" value="HATPase_C_sf"/>
</dbReference>
<dbReference type="InterPro" id="IPR003661">
    <property type="entry name" value="HisK_dim/P_dom"/>
</dbReference>
<evidence type="ECO:0000256" key="3">
    <source>
        <dbReference type="ARBA" id="ARBA00012438"/>
    </source>
</evidence>
<dbReference type="InParanoid" id="A0A540VJM1"/>
<dbReference type="PANTHER" id="PTHR45339:SF1">
    <property type="entry name" value="HYBRID SIGNAL TRANSDUCTION HISTIDINE KINASE J"/>
    <property type="match status" value="1"/>
</dbReference>
<dbReference type="InterPro" id="IPR011006">
    <property type="entry name" value="CheY-like_superfamily"/>
</dbReference>
<dbReference type="OrthoDB" id="9809348at2"/>
<evidence type="ECO:0000256" key="6">
    <source>
        <dbReference type="ARBA" id="ARBA00022741"/>
    </source>
</evidence>
<dbReference type="InterPro" id="IPR004358">
    <property type="entry name" value="Sig_transdc_His_kin-like_C"/>
</dbReference>
<dbReference type="InterPro" id="IPR036097">
    <property type="entry name" value="HisK_dim/P_sf"/>
</dbReference>
<feature type="domain" description="Response regulatory" evidence="16">
    <location>
        <begin position="748"/>
        <end position="867"/>
    </location>
</feature>
<dbReference type="InterPro" id="IPR005467">
    <property type="entry name" value="His_kinase_dom"/>
</dbReference>
<feature type="domain" description="Response regulatory" evidence="16">
    <location>
        <begin position="572"/>
        <end position="692"/>
    </location>
</feature>
<dbReference type="FunFam" id="3.30.565.10:FF:000010">
    <property type="entry name" value="Sensor histidine kinase RcsC"/>
    <property type="match status" value="1"/>
</dbReference>
<dbReference type="InterPro" id="IPR029016">
    <property type="entry name" value="GAF-like_dom_sf"/>
</dbReference>
<dbReference type="Gene3D" id="3.30.450.40">
    <property type="match status" value="1"/>
</dbReference>
<dbReference type="CDD" id="cd00130">
    <property type="entry name" value="PAS"/>
    <property type="match status" value="1"/>
</dbReference>
<keyword evidence="8" id="KW-0067">ATP-binding</keyword>
<evidence type="ECO:0000256" key="10">
    <source>
        <dbReference type="ARBA" id="ARBA00064003"/>
    </source>
</evidence>
<proteinExistence type="inferred from homology"/>
<dbReference type="CDD" id="cd17546">
    <property type="entry name" value="REC_hyHK_CKI1_RcsC-like"/>
    <property type="match status" value="1"/>
</dbReference>
<dbReference type="Gene3D" id="3.30.565.10">
    <property type="entry name" value="Histidine kinase-like ATPase, C-terminal domain"/>
    <property type="match status" value="1"/>
</dbReference>
<dbReference type="SMART" id="SM00387">
    <property type="entry name" value="HATPase_c"/>
    <property type="match status" value="1"/>
</dbReference>
<evidence type="ECO:0000256" key="12">
    <source>
        <dbReference type="ARBA" id="ARBA00074306"/>
    </source>
</evidence>
<dbReference type="CDD" id="cd00082">
    <property type="entry name" value="HisKA"/>
    <property type="match status" value="1"/>
</dbReference>
<dbReference type="CDD" id="cd16922">
    <property type="entry name" value="HATPase_EvgS-ArcB-TorS-like"/>
    <property type="match status" value="1"/>
</dbReference>
<dbReference type="InterPro" id="IPR003594">
    <property type="entry name" value="HATPase_dom"/>
</dbReference>
<dbReference type="Proteomes" id="UP000317371">
    <property type="component" value="Unassembled WGS sequence"/>
</dbReference>
<evidence type="ECO:0000259" key="15">
    <source>
        <dbReference type="PROSITE" id="PS50109"/>
    </source>
</evidence>
<dbReference type="SMART" id="SM00388">
    <property type="entry name" value="HisKA"/>
    <property type="match status" value="1"/>
</dbReference>
<dbReference type="SMART" id="SM00448">
    <property type="entry name" value="REC"/>
    <property type="match status" value="2"/>
</dbReference>
<dbReference type="PROSITE" id="PS50109">
    <property type="entry name" value="HIS_KIN"/>
    <property type="match status" value="1"/>
</dbReference>
<dbReference type="Gene3D" id="3.40.50.2300">
    <property type="match status" value="2"/>
</dbReference>
<evidence type="ECO:0000256" key="5">
    <source>
        <dbReference type="ARBA" id="ARBA00022679"/>
    </source>
</evidence>
<dbReference type="PANTHER" id="PTHR45339">
    <property type="entry name" value="HYBRID SIGNAL TRANSDUCTION HISTIDINE KINASE J"/>
    <property type="match status" value="1"/>
</dbReference>
<keyword evidence="9" id="KW-0902">Two-component regulatory system</keyword>
<dbReference type="Gene3D" id="1.10.287.130">
    <property type="match status" value="1"/>
</dbReference>
<name>A0A540VJM1_9CHLR</name>
<evidence type="ECO:0000256" key="14">
    <source>
        <dbReference type="SAM" id="MobiDB-lite"/>
    </source>
</evidence>
<dbReference type="SUPFAM" id="SSF47384">
    <property type="entry name" value="Homodimeric domain of signal transducing histidine kinase"/>
    <property type="match status" value="1"/>
</dbReference>
<organism evidence="17 18">
    <name type="scientific">Litorilinea aerophila</name>
    <dbReference type="NCBI Taxonomy" id="1204385"/>
    <lineage>
        <taxon>Bacteria</taxon>
        <taxon>Bacillati</taxon>
        <taxon>Chloroflexota</taxon>
        <taxon>Caldilineae</taxon>
        <taxon>Caldilineales</taxon>
        <taxon>Caldilineaceae</taxon>
        <taxon>Litorilinea</taxon>
    </lineage>
</organism>
<protein>
    <recommendedName>
        <fullName evidence="12">Circadian input-output histidine kinase CikA</fullName>
        <ecNumber evidence="3">2.7.13.3</ecNumber>
    </recommendedName>
    <alternativeName>
        <fullName evidence="11">Sensory/regulatory protein RpfC</fullName>
    </alternativeName>
</protein>
<dbReference type="GO" id="GO:0005524">
    <property type="term" value="F:ATP binding"/>
    <property type="evidence" value="ECO:0007669"/>
    <property type="project" value="UniProtKB-KW"/>
</dbReference>
<feature type="modified residue" description="4-aspartylphosphate" evidence="13">
    <location>
        <position position="797"/>
    </location>
</feature>
<comment type="subunit">
    <text evidence="10">At low DSF concentrations, interacts with RpfF.</text>
</comment>
<dbReference type="Pfam" id="PF02518">
    <property type="entry name" value="HATPase_c"/>
    <property type="match status" value="1"/>
</dbReference>
<dbReference type="SUPFAM" id="SSF55785">
    <property type="entry name" value="PYP-like sensor domain (PAS domain)"/>
    <property type="match status" value="1"/>
</dbReference>
<dbReference type="SUPFAM" id="SSF55874">
    <property type="entry name" value="ATPase domain of HSP90 chaperone/DNA topoisomerase II/histidine kinase"/>
    <property type="match status" value="1"/>
</dbReference>
<dbReference type="AlphaFoldDB" id="A0A540VJM1"/>
<evidence type="ECO:0000313" key="17">
    <source>
        <dbReference type="EMBL" id="TQE96954.1"/>
    </source>
</evidence>
<dbReference type="InterPro" id="IPR000014">
    <property type="entry name" value="PAS"/>
</dbReference>
<comment type="catalytic activity">
    <reaction evidence="1">
        <text>ATP + protein L-histidine = ADP + protein N-phospho-L-histidine.</text>
        <dbReference type="EC" id="2.7.13.3"/>
    </reaction>
</comment>
<feature type="modified residue" description="4-aspartylphosphate" evidence="13">
    <location>
        <position position="626"/>
    </location>
</feature>
<dbReference type="Pfam" id="PF00072">
    <property type="entry name" value="Response_reg"/>
    <property type="match status" value="1"/>
</dbReference>
<keyword evidence="5" id="KW-0808">Transferase</keyword>
<comment type="similarity">
    <text evidence="2">In the N-terminal section; belongs to the phytochrome family.</text>
</comment>
<feature type="compositionally biased region" description="Low complexity" evidence="14">
    <location>
        <begin position="709"/>
        <end position="727"/>
    </location>
</feature>